<gene>
    <name evidence="2" type="ORF">LRN_1344</name>
</gene>
<organism evidence="2 3">
    <name type="scientific">Ligilactobacillus ruminis DPC 6832</name>
    <dbReference type="NCBI Taxonomy" id="1402208"/>
    <lineage>
        <taxon>Bacteria</taxon>
        <taxon>Bacillati</taxon>
        <taxon>Bacillota</taxon>
        <taxon>Bacilli</taxon>
        <taxon>Lactobacillales</taxon>
        <taxon>Lactobacillaceae</taxon>
        <taxon>Ligilactobacillus</taxon>
    </lineage>
</organism>
<dbReference type="InterPro" id="IPR020208">
    <property type="entry name" value="DUF2712"/>
</dbReference>
<evidence type="ECO:0000313" key="2">
    <source>
        <dbReference type="EMBL" id="KIC04959.1"/>
    </source>
</evidence>
<feature type="signal peptide" evidence="1">
    <location>
        <begin position="1"/>
        <end position="23"/>
    </location>
</feature>
<feature type="chain" id="PRO_5032394496" evidence="1">
    <location>
        <begin position="24"/>
        <end position="137"/>
    </location>
</feature>
<dbReference type="Pfam" id="PF10916">
    <property type="entry name" value="DUF2712"/>
    <property type="match status" value="1"/>
</dbReference>
<reference evidence="2 3" key="1">
    <citation type="journal article" date="2015" name="BMC Microbiol.">
        <title>Lactobacillus ruminis strains cluster according to their mammalian gut source.</title>
        <authorList>
            <person name="O' Donnell M.M."/>
            <person name="Harris H.M."/>
            <person name="Lynch D.B."/>
            <person name="Ross R.P."/>
            <person name="O'Toole P.W."/>
        </authorList>
    </citation>
    <scope>NUCLEOTIDE SEQUENCE [LARGE SCALE GENOMIC DNA]</scope>
    <source>
        <strain evidence="2 3">DPC 6832</strain>
    </source>
</reference>
<dbReference type="AlphaFoldDB" id="A0A837DVV2"/>
<proteinExistence type="predicted"/>
<accession>A0A837DVV2</accession>
<evidence type="ECO:0000313" key="3">
    <source>
        <dbReference type="Proteomes" id="UP000031011"/>
    </source>
</evidence>
<name>A0A837DVV2_9LACO</name>
<dbReference type="EMBL" id="AWYA01000069">
    <property type="protein sequence ID" value="KIC04959.1"/>
    <property type="molecule type" value="Genomic_DNA"/>
</dbReference>
<dbReference type="Proteomes" id="UP000031011">
    <property type="component" value="Unassembled WGS sequence"/>
</dbReference>
<protein>
    <submittedName>
        <fullName evidence="2">Uncharacterized protein</fullName>
    </submittedName>
</protein>
<evidence type="ECO:0000256" key="1">
    <source>
        <dbReference type="SAM" id="SignalP"/>
    </source>
</evidence>
<sequence>MKKIGLKLMILLTMLVAAFEISAGDLISANNHSDTRFSRYNPGDGGNLATGARKKTDASSMYTYNDRSDGPYVAMAYAARGPRDINKAKGFYKAYKVRKGQRVYVKNLVYENGYRYGGLLISPYCGHVNMLWSPDSI</sequence>
<comment type="caution">
    <text evidence="2">The sequence shown here is derived from an EMBL/GenBank/DDBJ whole genome shotgun (WGS) entry which is preliminary data.</text>
</comment>
<keyword evidence="1" id="KW-0732">Signal</keyword>